<reference evidence="1" key="1">
    <citation type="submission" date="2019-09" db="EMBL/GenBank/DDBJ databases">
        <authorList>
            <person name="Teo W.F.A."/>
            <person name="Duangmal K."/>
        </authorList>
    </citation>
    <scope>NUCLEOTIDE SEQUENCE [LARGE SCALE GENOMIC DNA]</scope>
    <source>
        <strain evidence="1">K81G1</strain>
    </source>
</reference>
<comment type="caution">
    <text evidence="1">The sequence shown here is derived from an EMBL/GenBank/DDBJ whole genome shotgun (WGS) entry which is preliminary data.</text>
</comment>
<protein>
    <recommendedName>
        <fullName evidence="3">ESX-1 secretion-associated protein</fullName>
    </recommendedName>
</protein>
<proteinExistence type="predicted"/>
<evidence type="ECO:0008006" key="3">
    <source>
        <dbReference type="Google" id="ProtNLM"/>
    </source>
</evidence>
<dbReference type="Proteomes" id="UP000319769">
    <property type="component" value="Unassembled WGS sequence"/>
</dbReference>
<accession>A0A5N0UZ06</accession>
<sequence>MTDIAVDNTQELRDYAGYMRGGAVADFGKIKKYVHDEGCSKKGFTGLFSLLSGSMDVLSGIFDQVAQFGEDRLRAGADGLDATAKAYDDIEQHHKKNLLDLKGSF</sequence>
<organism evidence="1 2">
    <name type="scientific">Amycolatopsis acidicola</name>
    <dbReference type="NCBI Taxonomy" id="2596893"/>
    <lineage>
        <taxon>Bacteria</taxon>
        <taxon>Bacillati</taxon>
        <taxon>Actinomycetota</taxon>
        <taxon>Actinomycetes</taxon>
        <taxon>Pseudonocardiales</taxon>
        <taxon>Pseudonocardiaceae</taxon>
        <taxon>Amycolatopsis</taxon>
    </lineage>
</organism>
<evidence type="ECO:0000313" key="1">
    <source>
        <dbReference type="EMBL" id="KAA9155176.1"/>
    </source>
</evidence>
<evidence type="ECO:0000313" key="2">
    <source>
        <dbReference type="Proteomes" id="UP000319769"/>
    </source>
</evidence>
<gene>
    <name evidence="1" type="ORF">FPZ12_030515</name>
</gene>
<dbReference type="AlphaFoldDB" id="A0A5N0UZ06"/>
<dbReference type="RefSeq" id="WP_144754815.1">
    <property type="nucleotide sequence ID" value="NZ_VMNW02000059.1"/>
</dbReference>
<dbReference type="EMBL" id="VMNW02000059">
    <property type="protein sequence ID" value="KAA9155176.1"/>
    <property type="molecule type" value="Genomic_DNA"/>
</dbReference>
<name>A0A5N0UZ06_9PSEU</name>
<keyword evidence="2" id="KW-1185">Reference proteome</keyword>
<dbReference type="OrthoDB" id="3623459at2"/>